<comment type="caution">
    <text evidence="1">The sequence shown here is derived from an EMBL/GenBank/DDBJ whole genome shotgun (WGS) entry which is preliminary data.</text>
</comment>
<name>A0A853F456_9GAMM</name>
<protein>
    <submittedName>
        <fullName evidence="1">Uncharacterized protein</fullName>
    </submittedName>
</protein>
<organism evidence="1 2">
    <name type="scientific">Candidatus Thiodubiliella endoseptemdiera</name>
    <dbReference type="NCBI Taxonomy" id="2738886"/>
    <lineage>
        <taxon>Bacteria</taxon>
        <taxon>Pseudomonadati</taxon>
        <taxon>Pseudomonadota</taxon>
        <taxon>Gammaproteobacteria</taxon>
        <taxon>Candidatus Pseudothioglobaceae</taxon>
        <taxon>Candidatus Thiodubiliella</taxon>
    </lineage>
</organism>
<dbReference type="RefSeq" id="WP_369150857.1">
    <property type="nucleotide sequence ID" value="NZ_OZ156464.1"/>
</dbReference>
<dbReference type="Proteomes" id="UP000568751">
    <property type="component" value="Unassembled WGS sequence"/>
</dbReference>
<proteinExistence type="predicted"/>
<reference evidence="1 2" key="1">
    <citation type="submission" date="2020-05" db="EMBL/GenBank/DDBJ databases">
        <title>Horizontal transmission and recombination maintain forever young bacterial symbiont genomes.</title>
        <authorList>
            <person name="Russell S.L."/>
            <person name="Pepper-Tunick E."/>
            <person name="Svedberg J."/>
            <person name="Byrne A."/>
            <person name="Ruelas Castillo J."/>
            <person name="Vollmers C."/>
            <person name="Beinart R.A."/>
            <person name="Corbett-Detig R."/>
        </authorList>
    </citation>
    <scope>NUCLEOTIDE SEQUENCE [LARGE SCALE GENOMIC DNA]</scope>
    <source>
        <strain evidence="1">455</strain>
    </source>
</reference>
<gene>
    <name evidence="1" type="ORF">H0A76_10740</name>
</gene>
<evidence type="ECO:0000313" key="2">
    <source>
        <dbReference type="Proteomes" id="UP000568751"/>
    </source>
</evidence>
<evidence type="ECO:0000313" key="1">
    <source>
        <dbReference type="EMBL" id="NYT28296.1"/>
    </source>
</evidence>
<accession>A0A853F456</accession>
<sequence length="45" mass="5572">MNNQILEITPEYIRQNWIFDTQVNNSSRFAVMKNAQEWQDFWHDI</sequence>
<dbReference type="EMBL" id="JACCHT010000002">
    <property type="protein sequence ID" value="NYT28296.1"/>
    <property type="molecule type" value="Genomic_DNA"/>
</dbReference>
<dbReference type="AlphaFoldDB" id="A0A853F456"/>